<accession>A0ABV6YQV7</accession>
<keyword evidence="1" id="KW-0472">Membrane</keyword>
<feature type="transmembrane region" description="Helical" evidence="1">
    <location>
        <begin position="198"/>
        <end position="229"/>
    </location>
</feature>
<reference evidence="2 3" key="1">
    <citation type="submission" date="2024-09" db="EMBL/GenBank/DDBJ databases">
        <title>Laminarin stimulates single cell rates of sulfate reduction while oxygen inhibits transcriptomic activity in coastal marine sediment.</title>
        <authorList>
            <person name="Lindsay M."/>
            <person name="Orcutt B."/>
            <person name="Emerson D."/>
            <person name="Stepanauskas R."/>
            <person name="D'Angelo T."/>
        </authorList>
    </citation>
    <scope>NUCLEOTIDE SEQUENCE [LARGE SCALE GENOMIC DNA]</scope>
    <source>
        <strain evidence="2">SAG AM-311-K15</strain>
    </source>
</reference>
<gene>
    <name evidence="2" type="ORF">ACFL27_00045</name>
</gene>
<feature type="transmembrane region" description="Helical" evidence="1">
    <location>
        <begin position="236"/>
        <end position="254"/>
    </location>
</feature>
<feature type="transmembrane region" description="Helical" evidence="1">
    <location>
        <begin position="294"/>
        <end position="317"/>
    </location>
</feature>
<dbReference type="Proteomes" id="UP001594351">
    <property type="component" value="Unassembled WGS sequence"/>
</dbReference>
<feature type="transmembrane region" description="Helical" evidence="1">
    <location>
        <begin position="329"/>
        <end position="348"/>
    </location>
</feature>
<feature type="transmembrane region" description="Helical" evidence="1">
    <location>
        <begin position="158"/>
        <end position="175"/>
    </location>
</feature>
<evidence type="ECO:0008006" key="4">
    <source>
        <dbReference type="Google" id="ProtNLM"/>
    </source>
</evidence>
<feature type="transmembrane region" description="Helical" evidence="1">
    <location>
        <begin position="400"/>
        <end position="421"/>
    </location>
</feature>
<dbReference type="EMBL" id="JBHPBY010000001">
    <property type="protein sequence ID" value="MFC1848572.1"/>
    <property type="molecule type" value="Genomic_DNA"/>
</dbReference>
<protein>
    <recommendedName>
        <fullName evidence="4">Glycosyltransferase RgtA/B/C/D-like domain-containing protein</fullName>
    </recommendedName>
</protein>
<feature type="transmembrane region" description="Helical" evidence="1">
    <location>
        <begin position="7"/>
        <end position="26"/>
    </location>
</feature>
<comment type="caution">
    <text evidence="2">The sequence shown here is derived from an EMBL/GenBank/DDBJ whole genome shotgun (WGS) entry which is preliminary data.</text>
</comment>
<evidence type="ECO:0000313" key="2">
    <source>
        <dbReference type="EMBL" id="MFC1848572.1"/>
    </source>
</evidence>
<keyword evidence="3" id="KW-1185">Reference proteome</keyword>
<organism evidence="2 3">
    <name type="scientific">candidate division CSSED10-310 bacterium</name>
    <dbReference type="NCBI Taxonomy" id="2855610"/>
    <lineage>
        <taxon>Bacteria</taxon>
        <taxon>Bacteria division CSSED10-310</taxon>
    </lineage>
</organism>
<name>A0ABV6YQV7_UNCC1</name>
<sequence>MKKYFHCLLLLILPIIMVFTSLYLNIGPHWVVYNYDPEYQYLLNSLNLAHMKPVGLVEHPGTTVQSMGALILRTVHLLRFSSQADLKTDVLTNPEFYLAKIIRVFLGLNTVMLLILGLVTFWLTKSILSSLLVQTAPFFPHILEGFLFCLMTIRPESFLLLSSLLFLITLILFINKDTEKINHYFSHSRYLGKLSPDWVFTICFSIVSGFGMATKVTFIPLLVIPLIILPRYRYRITYVLGTALCFIFFTLPIIKEYDVVFSWFFSVFTHFGVHGLGPKKIIEPLEYLSNMKFILFYNGFLSIILFCSLCILVIGSIVPRFRKVSAQSVVFRILFAVSISQLLGIIIVAKHYRGFPDNYYLIPVLTLSGIMLLLIINYLGQLGLDFGIKGTGTLRKDKTGIVIFRIKSTWVVALIIMTCLFNSRKSEIIGFYQWKLRLAEHIFKITHKVENDYKDYARIYYLGSSAPAIALAYGDSSARRYYSRFLQKLYPNVYFYDYFTGKFLYWSQEEDHVLNQVPNPLTTNEVSFEEIVSKYGHKIIFQGPTFEDLFAMFRGSWRSLSHTKPDVPLRDTIEEKRVDPAHETILELDY</sequence>
<feature type="transmembrane region" description="Helical" evidence="1">
    <location>
        <begin position="360"/>
        <end position="380"/>
    </location>
</feature>
<evidence type="ECO:0000313" key="3">
    <source>
        <dbReference type="Proteomes" id="UP001594351"/>
    </source>
</evidence>
<keyword evidence="1" id="KW-1133">Transmembrane helix</keyword>
<keyword evidence="1" id="KW-0812">Transmembrane</keyword>
<evidence type="ECO:0000256" key="1">
    <source>
        <dbReference type="SAM" id="Phobius"/>
    </source>
</evidence>
<proteinExistence type="predicted"/>
<feature type="transmembrane region" description="Helical" evidence="1">
    <location>
        <begin position="101"/>
        <end position="123"/>
    </location>
</feature>